<dbReference type="PANTHER" id="PTHR38589:SF1">
    <property type="entry name" value="BLR0621 PROTEIN"/>
    <property type="match status" value="1"/>
</dbReference>
<name>A0A9D1VP64_9FIRM</name>
<dbReference type="InterPro" id="IPR005490">
    <property type="entry name" value="LD_TPept_cat_dom"/>
</dbReference>
<organism evidence="4 5">
    <name type="scientific">Candidatus Blautia pullistercoris</name>
    <dbReference type="NCBI Taxonomy" id="2838499"/>
    <lineage>
        <taxon>Bacteria</taxon>
        <taxon>Bacillati</taxon>
        <taxon>Bacillota</taxon>
        <taxon>Clostridia</taxon>
        <taxon>Lachnospirales</taxon>
        <taxon>Lachnospiraceae</taxon>
        <taxon>Blautia</taxon>
    </lineage>
</organism>
<dbReference type="GO" id="GO:0008360">
    <property type="term" value="P:regulation of cell shape"/>
    <property type="evidence" value="ECO:0007669"/>
    <property type="project" value="UniProtKB-UniRule"/>
</dbReference>
<keyword evidence="2" id="KW-0732">Signal</keyword>
<dbReference type="Proteomes" id="UP000824230">
    <property type="component" value="Unassembled WGS sequence"/>
</dbReference>
<comment type="caution">
    <text evidence="4">The sequence shown here is derived from an EMBL/GenBank/DDBJ whole genome shotgun (WGS) entry which is preliminary data.</text>
</comment>
<dbReference type="Pfam" id="PF21540">
    <property type="entry name" value="Choline_bind_4"/>
    <property type="match status" value="8"/>
</dbReference>
<keyword evidence="1" id="KW-0573">Peptidoglycan synthesis</keyword>
<feature type="signal peptide" evidence="2">
    <location>
        <begin position="1"/>
        <end position="24"/>
    </location>
</feature>
<evidence type="ECO:0000256" key="1">
    <source>
        <dbReference type="PROSITE-ProRule" id="PRU01373"/>
    </source>
</evidence>
<dbReference type="Pfam" id="PF03734">
    <property type="entry name" value="YkuD"/>
    <property type="match status" value="1"/>
</dbReference>
<reference evidence="4" key="1">
    <citation type="journal article" date="2021" name="PeerJ">
        <title>Extensive microbial diversity within the chicken gut microbiome revealed by metagenomics and culture.</title>
        <authorList>
            <person name="Gilroy R."/>
            <person name="Ravi A."/>
            <person name="Getino M."/>
            <person name="Pursley I."/>
            <person name="Horton D.L."/>
            <person name="Alikhan N.F."/>
            <person name="Baker D."/>
            <person name="Gharbi K."/>
            <person name="Hall N."/>
            <person name="Watson M."/>
            <person name="Adriaenssens E.M."/>
            <person name="Foster-Nyarko E."/>
            <person name="Jarju S."/>
            <person name="Secka A."/>
            <person name="Antonio M."/>
            <person name="Oren A."/>
            <person name="Chaudhuri R.R."/>
            <person name="La Ragione R."/>
            <person name="Hildebrand F."/>
            <person name="Pallen M.J."/>
        </authorList>
    </citation>
    <scope>NUCLEOTIDE SEQUENCE</scope>
    <source>
        <strain evidence="4">ChiHjej12B11-1927</strain>
    </source>
</reference>
<dbReference type="PROSITE" id="PS52029">
    <property type="entry name" value="LD_TPASE"/>
    <property type="match status" value="1"/>
</dbReference>
<evidence type="ECO:0000313" key="4">
    <source>
        <dbReference type="EMBL" id="HIX38443.1"/>
    </source>
</evidence>
<evidence type="ECO:0000313" key="5">
    <source>
        <dbReference type="Proteomes" id="UP000824230"/>
    </source>
</evidence>
<feature type="chain" id="PRO_5039477103" evidence="2">
    <location>
        <begin position="25"/>
        <end position="448"/>
    </location>
</feature>
<comment type="pathway">
    <text evidence="1">Cell wall biogenesis; peptidoglycan biosynthesis.</text>
</comment>
<dbReference type="AlphaFoldDB" id="A0A9D1VP64"/>
<evidence type="ECO:0000259" key="3">
    <source>
        <dbReference type="PROSITE" id="PS52029"/>
    </source>
</evidence>
<feature type="domain" description="L,D-TPase catalytic" evidence="3">
    <location>
        <begin position="277"/>
        <end position="440"/>
    </location>
</feature>
<protein>
    <submittedName>
        <fullName evidence="4">L,D-transpeptidase family protein</fullName>
    </submittedName>
</protein>
<dbReference type="EMBL" id="DXFG01000251">
    <property type="protein sequence ID" value="HIX38443.1"/>
    <property type="molecule type" value="Genomic_DNA"/>
</dbReference>
<feature type="active site" description="Proton donor/acceptor" evidence="1">
    <location>
        <position position="406"/>
    </location>
</feature>
<dbReference type="InterPro" id="IPR048713">
    <property type="entry name" value="Choline_bind_rpt"/>
</dbReference>
<reference evidence="4" key="2">
    <citation type="submission" date="2021-04" db="EMBL/GenBank/DDBJ databases">
        <authorList>
            <person name="Gilroy R."/>
        </authorList>
    </citation>
    <scope>NUCLEOTIDE SEQUENCE</scope>
    <source>
        <strain evidence="4">ChiHjej12B11-1927</strain>
    </source>
</reference>
<keyword evidence="1" id="KW-0961">Cell wall biogenesis/degradation</keyword>
<evidence type="ECO:0000256" key="2">
    <source>
        <dbReference type="SAM" id="SignalP"/>
    </source>
</evidence>
<dbReference type="PANTHER" id="PTHR38589">
    <property type="entry name" value="BLR0621 PROTEIN"/>
    <property type="match status" value="1"/>
</dbReference>
<sequence>MHKKAGEILAAFFLTLLFTVPVWAQNEAGSGPALLYDDASGNWYVYTDGQIDWDYTGVIENEHGWWYVEDGMLDWNYTGVAQNENGWWYIRDGALDWEYTGLAQNENGWWYINHGALDWNYSGVVQNENGWWYVNHGALDWTYTGVAPNEYGWWYINDGWLNWDYTGVAANEYGWWYINNGMLDWSYTGVAANENGWWYITNGAVDWNFTGVGENSSGWWYFNNGCLNWNYNGSVSYKGNTYKVINGWVDQNLSWVNDLKVSKECSQLVIVSVYNTNYATISLHTQYDGVWQDDFSVTGRIGSRGIGKQKEGDKKTPTGVYGLNTAFGIKPDPGCPIGYTQVNENHYWGGKPDQYYNAFVDASQIPDYNPRGAEHIIDYGAVYNYCVAIDYNSEGIVGKGSAIFLHCSGRGATAGCVSMPENNMVTLLRNLRSDAKIVIDFSSNISKY</sequence>
<dbReference type="GO" id="GO:0009252">
    <property type="term" value="P:peptidoglycan biosynthetic process"/>
    <property type="evidence" value="ECO:0007669"/>
    <property type="project" value="UniProtKB-KW"/>
</dbReference>
<dbReference type="GO" id="GO:0016740">
    <property type="term" value="F:transferase activity"/>
    <property type="evidence" value="ECO:0007669"/>
    <property type="project" value="InterPro"/>
</dbReference>
<accession>A0A9D1VP64</accession>
<gene>
    <name evidence="4" type="ORF">H9738_11350</name>
</gene>
<feature type="active site" description="Nucleophile" evidence="1">
    <location>
        <position position="416"/>
    </location>
</feature>
<proteinExistence type="predicted"/>
<dbReference type="GO" id="GO:0071555">
    <property type="term" value="P:cell wall organization"/>
    <property type="evidence" value="ECO:0007669"/>
    <property type="project" value="UniProtKB-UniRule"/>
</dbReference>
<keyword evidence="1" id="KW-0133">Cell shape</keyword>
<dbReference type="CDD" id="cd16913">
    <property type="entry name" value="YkuD_like"/>
    <property type="match status" value="1"/>
</dbReference>